<protein>
    <submittedName>
        <fullName evidence="2 3">Uncharacterized protein</fullName>
    </submittedName>
</protein>
<dbReference type="AlphaFoldDB" id="T1FUE0"/>
<dbReference type="EMBL" id="AMQM01005846">
    <property type="status" value="NOT_ANNOTATED_CDS"/>
    <property type="molecule type" value="Genomic_DNA"/>
</dbReference>
<reference evidence="2 4" key="2">
    <citation type="journal article" date="2013" name="Nature">
        <title>Insights into bilaterian evolution from three spiralian genomes.</title>
        <authorList>
            <person name="Simakov O."/>
            <person name="Marletaz F."/>
            <person name="Cho S.J."/>
            <person name="Edsinger-Gonzales E."/>
            <person name="Havlak P."/>
            <person name="Hellsten U."/>
            <person name="Kuo D.H."/>
            <person name="Larsson T."/>
            <person name="Lv J."/>
            <person name="Arendt D."/>
            <person name="Savage R."/>
            <person name="Osoegawa K."/>
            <person name="de Jong P."/>
            <person name="Grimwood J."/>
            <person name="Chapman J.A."/>
            <person name="Shapiro H."/>
            <person name="Aerts A."/>
            <person name="Otillar R.P."/>
            <person name="Terry A.Y."/>
            <person name="Boore J.L."/>
            <person name="Grigoriev I.V."/>
            <person name="Lindberg D.R."/>
            <person name="Seaver E.C."/>
            <person name="Weisblat D.A."/>
            <person name="Putnam N.H."/>
            <person name="Rokhsar D.S."/>
        </authorList>
    </citation>
    <scope>NUCLEOTIDE SEQUENCE</scope>
</reference>
<evidence type="ECO:0000313" key="4">
    <source>
        <dbReference type="Proteomes" id="UP000015101"/>
    </source>
</evidence>
<keyword evidence="4" id="KW-1185">Reference proteome</keyword>
<keyword evidence="1" id="KW-0732">Signal</keyword>
<evidence type="ECO:0000313" key="2">
    <source>
        <dbReference type="EMBL" id="ESN99641.1"/>
    </source>
</evidence>
<name>T1FUE0_HELRO</name>
<evidence type="ECO:0000256" key="1">
    <source>
        <dbReference type="SAM" id="SignalP"/>
    </source>
</evidence>
<feature type="chain" id="PRO_5010981011" evidence="1">
    <location>
        <begin position="21"/>
        <end position="219"/>
    </location>
</feature>
<organism evidence="3 4">
    <name type="scientific">Helobdella robusta</name>
    <name type="common">Californian leech</name>
    <dbReference type="NCBI Taxonomy" id="6412"/>
    <lineage>
        <taxon>Eukaryota</taxon>
        <taxon>Metazoa</taxon>
        <taxon>Spiralia</taxon>
        <taxon>Lophotrochozoa</taxon>
        <taxon>Annelida</taxon>
        <taxon>Clitellata</taxon>
        <taxon>Hirudinea</taxon>
        <taxon>Rhynchobdellida</taxon>
        <taxon>Glossiphoniidae</taxon>
        <taxon>Helobdella</taxon>
    </lineage>
</organism>
<feature type="signal peptide" evidence="1">
    <location>
        <begin position="1"/>
        <end position="20"/>
    </location>
</feature>
<sequence>MKPFHLLVTLVVLCYPLVLGSAYEPLQTSSLTSSQTAYLQQPHKVATEDKDIHEEKSINDLIRRRRNVAEVASLKSLDGGDDDDYSSSVPDDVTKRRWDKNSMNVWGKRSGDEFSDVNKRQWGTRSMNVWGKRTALLGYDQPQAIDEDSQNEDTYPYVLLGDDALTRRKPLMNPEEDREEKGVVRGKKSYWIKQMPVKLTRPRDEMKRRWKENTMNVWG</sequence>
<gene>
    <name evidence="3" type="primary">20212436</name>
    <name evidence="2" type="ORF">HELRODRAFT_192887</name>
</gene>
<dbReference type="RefSeq" id="XP_009022392.1">
    <property type="nucleotide sequence ID" value="XM_009024144.1"/>
</dbReference>
<dbReference type="CTD" id="20212436"/>
<dbReference type="KEGG" id="hro:HELRODRAFT_192887"/>
<dbReference type="EnsemblMetazoa" id="HelroT192887">
    <property type="protein sequence ID" value="HelroP192887"/>
    <property type="gene ID" value="HelroG192887"/>
</dbReference>
<dbReference type="EMBL" id="KB097106">
    <property type="protein sequence ID" value="ESN99641.1"/>
    <property type="molecule type" value="Genomic_DNA"/>
</dbReference>
<accession>T1FUE0</accession>
<dbReference type="GeneID" id="20212436"/>
<dbReference type="InParanoid" id="T1FUE0"/>
<evidence type="ECO:0000313" key="3">
    <source>
        <dbReference type="EnsemblMetazoa" id="HelroP192887"/>
    </source>
</evidence>
<dbReference type="Proteomes" id="UP000015101">
    <property type="component" value="Unassembled WGS sequence"/>
</dbReference>
<dbReference type="HOGENOM" id="CLU_1262777_0_0_1"/>
<reference evidence="3" key="3">
    <citation type="submission" date="2015-06" db="UniProtKB">
        <authorList>
            <consortium name="EnsemblMetazoa"/>
        </authorList>
    </citation>
    <scope>IDENTIFICATION</scope>
</reference>
<proteinExistence type="predicted"/>
<reference evidence="4" key="1">
    <citation type="submission" date="2012-12" db="EMBL/GenBank/DDBJ databases">
        <authorList>
            <person name="Hellsten U."/>
            <person name="Grimwood J."/>
            <person name="Chapman J.A."/>
            <person name="Shapiro H."/>
            <person name="Aerts A."/>
            <person name="Otillar R.P."/>
            <person name="Terry A.Y."/>
            <person name="Boore J.L."/>
            <person name="Simakov O."/>
            <person name="Marletaz F."/>
            <person name="Cho S.-J."/>
            <person name="Edsinger-Gonzales E."/>
            <person name="Havlak P."/>
            <person name="Kuo D.-H."/>
            <person name="Larsson T."/>
            <person name="Lv J."/>
            <person name="Arendt D."/>
            <person name="Savage R."/>
            <person name="Osoegawa K."/>
            <person name="de Jong P."/>
            <person name="Lindberg D.R."/>
            <person name="Seaver E.C."/>
            <person name="Weisblat D.A."/>
            <person name="Putnam N.H."/>
            <person name="Grigoriev I.V."/>
            <person name="Rokhsar D.S."/>
        </authorList>
    </citation>
    <scope>NUCLEOTIDE SEQUENCE</scope>
</reference>